<evidence type="ECO:0000313" key="2">
    <source>
        <dbReference type="EMBL" id="RSE25117.1"/>
    </source>
</evidence>
<dbReference type="EMBL" id="RHXE01000007">
    <property type="protein sequence ID" value="RSE25117.1"/>
    <property type="molecule type" value="Genomic_DNA"/>
</dbReference>
<feature type="compositionally biased region" description="Basic and acidic residues" evidence="1">
    <location>
        <begin position="104"/>
        <end position="118"/>
    </location>
</feature>
<name>A0A3R9FRJ4_ACIJO</name>
<dbReference type="Proteomes" id="UP000277537">
    <property type="component" value="Unassembled WGS sequence"/>
</dbReference>
<gene>
    <name evidence="2" type="ORF">EGT73_05190</name>
</gene>
<protein>
    <submittedName>
        <fullName evidence="2">Uncharacterized protein</fullName>
    </submittedName>
</protein>
<organism evidence="2 3">
    <name type="scientific">Acinetobacter johnsonii</name>
    <dbReference type="NCBI Taxonomy" id="40214"/>
    <lineage>
        <taxon>Bacteria</taxon>
        <taxon>Pseudomonadati</taxon>
        <taxon>Pseudomonadota</taxon>
        <taxon>Gammaproteobacteria</taxon>
        <taxon>Moraxellales</taxon>
        <taxon>Moraxellaceae</taxon>
        <taxon>Acinetobacter</taxon>
    </lineage>
</organism>
<sequence>MSELSNEKLTQIKRAAEDAIQACNRLYQPFIDVVAHPLNISSLVDMAKKSSGLSSENYNLKARFTQLEKEHADLLERLSRVMECVAQAKDGYYGFSGEGGDTDNLTKDLEKAMRGASE</sequence>
<evidence type="ECO:0000256" key="1">
    <source>
        <dbReference type="SAM" id="MobiDB-lite"/>
    </source>
</evidence>
<dbReference type="RefSeq" id="WP_125273669.1">
    <property type="nucleotide sequence ID" value="NZ_RHXE01000007.1"/>
</dbReference>
<accession>A0A3R9FRJ4</accession>
<dbReference type="AlphaFoldDB" id="A0A3R9FRJ4"/>
<feature type="region of interest" description="Disordered" evidence="1">
    <location>
        <begin position="97"/>
        <end position="118"/>
    </location>
</feature>
<reference evidence="2 3" key="1">
    <citation type="submission" date="2018-10" db="EMBL/GenBank/DDBJ databases">
        <title>Transmission dynamics of multidrug resistant bacteria on intensive care unit surfaces.</title>
        <authorList>
            <person name="D'Souza A.W."/>
            <person name="Potter R.F."/>
            <person name="Wallace M."/>
            <person name="Shupe A."/>
            <person name="Patel S."/>
            <person name="Sun S."/>
            <person name="Gul D."/>
            <person name="Kwon J.H."/>
            <person name="Andleeb S."/>
            <person name="Burnham C.-A.D."/>
            <person name="Dantas G."/>
        </authorList>
    </citation>
    <scope>NUCLEOTIDE SEQUENCE [LARGE SCALE GENOMIC DNA]</scope>
    <source>
        <strain evidence="2 3">AJ_385</strain>
    </source>
</reference>
<evidence type="ECO:0000313" key="3">
    <source>
        <dbReference type="Proteomes" id="UP000277537"/>
    </source>
</evidence>
<comment type="caution">
    <text evidence="2">The sequence shown here is derived from an EMBL/GenBank/DDBJ whole genome shotgun (WGS) entry which is preliminary data.</text>
</comment>
<proteinExistence type="predicted"/>